<dbReference type="GO" id="GO:0042255">
    <property type="term" value="P:ribosome assembly"/>
    <property type="evidence" value="ECO:0007669"/>
    <property type="project" value="InterPro"/>
</dbReference>
<dbReference type="FunCoup" id="L7K055">
    <property type="interactions" value="118"/>
</dbReference>
<dbReference type="InterPro" id="IPR005155">
    <property type="entry name" value="UPF0113_PUA"/>
</dbReference>
<evidence type="ECO:0000256" key="2">
    <source>
        <dbReference type="ARBA" id="ARBA00009895"/>
    </source>
</evidence>
<keyword evidence="5 6" id="KW-0539">Nucleus</keyword>
<dbReference type="STRING" id="72359.L7K055"/>
<dbReference type="OrthoDB" id="27490at2759"/>
<dbReference type="Gene3D" id="3.10.450.220">
    <property type="match status" value="1"/>
</dbReference>
<keyword evidence="3 6" id="KW-0690">Ribosome biogenesis</keyword>
<dbReference type="InterPro" id="IPR015947">
    <property type="entry name" value="PUA-like_sf"/>
</dbReference>
<organism evidence="8 9">
    <name type="scientific">Trachipleistophora hominis</name>
    <name type="common">Microsporidian parasite</name>
    <dbReference type="NCBI Taxonomy" id="72359"/>
    <lineage>
        <taxon>Eukaryota</taxon>
        <taxon>Fungi</taxon>
        <taxon>Fungi incertae sedis</taxon>
        <taxon>Microsporidia</taxon>
        <taxon>Pleistophoridae</taxon>
        <taxon>Trachipleistophora</taxon>
    </lineage>
</organism>
<reference evidence="8 9" key="1">
    <citation type="journal article" date="2012" name="PLoS Pathog.">
        <title>The genome of the obligate intracellular parasite Trachipleistophora hominis: new insights into microsporidian genome dynamics and reductive evolution.</title>
        <authorList>
            <person name="Heinz E."/>
            <person name="Williams T.A."/>
            <person name="Nakjang S."/>
            <person name="Noel C.J."/>
            <person name="Swan D.C."/>
            <person name="Goldberg A.V."/>
            <person name="Harris S.R."/>
            <person name="Weinmaier T."/>
            <person name="Markert S."/>
            <person name="Becher D."/>
            <person name="Bernhardt J."/>
            <person name="Dagan T."/>
            <person name="Hacker C."/>
            <person name="Lucocq J.M."/>
            <person name="Schweder T."/>
            <person name="Rattei T."/>
            <person name="Hall N."/>
            <person name="Hirt R.P."/>
            <person name="Embley T.M."/>
        </authorList>
    </citation>
    <scope>NUCLEOTIDE SEQUENCE [LARGE SCALE GENOMIC DNA]</scope>
</reference>
<evidence type="ECO:0000256" key="3">
    <source>
        <dbReference type="ARBA" id="ARBA00022517"/>
    </source>
</evidence>
<evidence type="ECO:0000259" key="7">
    <source>
        <dbReference type="SMART" id="SM00359"/>
    </source>
</evidence>
<evidence type="ECO:0000256" key="1">
    <source>
        <dbReference type="ARBA" id="ARBA00004604"/>
    </source>
</evidence>
<keyword evidence="4 6" id="KW-0694">RNA-binding</keyword>
<sequence>MSILVVTANYFWPSFSRPRRMRRLTQEESDKVFAKLDQFVGDRKDELLKDHNIYLHNKNVFYVSNLLYKKVSNIPKKNIAMIGTHIGRFTRSDRFFLKVGALNVLSAYVTKKVWIKWSAEMNFLYGNNVLKSHVLRTTEDLKDRDVVFLYNPRDVLLGFGITARNMDSFNRADHNSLFIIKQCDKGEYIRNEATIL</sequence>
<dbReference type="InterPro" id="IPR036974">
    <property type="entry name" value="PUA_sf"/>
</dbReference>
<dbReference type="Pfam" id="PF17833">
    <property type="entry name" value="pre-PUA_NIP7"/>
    <property type="match status" value="1"/>
</dbReference>
<keyword evidence="9" id="KW-1185">Reference proteome</keyword>
<feature type="domain" description="PUA" evidence="7">
    <location>
        <begin position="111"/>
        <end position="179"/>
    </location>
</feature>
<dbReference type="SUPFAM" id="SSF88802">
    <property type="entry name" value="Pre-PUA domain"/>
    <property type="match status" value="1"/>
</dbReference>
<dbReference type="InterPro" id="IPR002478">
    <property type="entry name" value="PUA"/>
</dbReference>
<dbReference type="InParanoid" id="L7K055"/>
<dbReference type="InterPro" id="IPR040598">
    <property type="entry name" value="NIP7_N"/>
</dbReference>
<dbReference type="SMART" id="SM00359">
    <property type="entry name" value="PUA"/>
    <property type="match status" value="1"/>
</dbReference>
<dbReference type="Proteomes" id="UP000011185">
    <property type="component" value="Unassembled WGS sequence"/>
</dbReference>
<comment type="function">
    <text evidence="6">Required for proper 27S pre-rRNA processing and 60S ribosome subunit assembly.</text>
</comment>
<dbReference type="PROSITE" id="PS50890">
    <property type="entry name" value="PUA"/>
    <property type="match status" value="1"/>
</dbReference>
<comment type="subcellular location">
    <subcellularLocation>
        <location evidence="1">Nucleus</location>
        <location evidence="1">Nucleolus</location>
    </subcellularLocation>
</comment>
<evidence type="ECO:0000256" key="5">
    <source>
        <dbReference type="ARBA" id="ARBA00023242"/>
    </source>
</evidence>
<evidence type="ECO:0000313" key="8">
    <source>
        <dbReference type="EMBL" id="ELQ76447.1"/>
    </source>
</evidence>
<evidence type="ECO:0000256" key="4">
    <source>
        <dbReference type="ARBA" id="ARBA00022884"/>
    </source>
</evidence>
<evidence type="ECO:0000256" key="6">
    <source>
        <dbReference type="PIRNR" id="PIRNR017190"/>
    </source>
</evidence>
<dbReference type="AlphaFoldDB" id="L7K055"/>
<dbReference type="InterPro" id="IPR016686">
    <property type="entry name" value="Ribosomal_synth_fac_NIP7"/>
</dbReference>
<dbReference type="InterPro" id="IPR055359">
    <property type="entry name" value="Nip7_N_euk"/>
</dbReference>
<dbReference type="VEuPathDB" id="MicrosporidiaDB:THOM_0556"/>
<comment type="similarity">
    <text evidence="2 6">Belongs to the NIP7 family.</text>
</comment>
<dbReference type="Gene3D" id="2.30.130.10">
    <property type="entry name" value="PUA domain"/>
    <property type="match status" value="1"/>
</dbReference>
<dbReference type="Pfam" id="PF03657">
    <property type="entry name" value="UPF0113"/>
    <property type="match status" value="1"/>
</dbReference>
<dbReference type="HOGENOM" id="CLU_097217_0_0_1"/>
<dbReference type="GO" id="GO:0003723">
    <property type="term" value="F:RNA binding"/>
    <property type="evidence" value="ECO:0007669"/>
    <property type="project" value="UniProtKB-KW"/>
</dbReference>
<protein>
    <recommendedName>
        <fullName evidence="6">60S ribosome subunit biogenesis protein NIP7</fullName>
    </recommendedName>
</protein>
<proteinExistence type="inferred from homology"/>
<dbReference type="CDD" id="cd21146">
    <property type="entry name" value="Nip7_N_euk"/>
    <property type="match status" value="1"/>
</dbReference>
<dbReference type="OMA" id="LISMGTC"/>
<dbReference type="CDD" id="cd21151">
    <property type="entry name" value="PUA_Nip7-like"/>
    <property type="match status" value="1"/>
</dbReference>
<accession>L7K055</accession>
<dbReference type="EMBL" id="JH993846">
    <property type="protein sequence ID" value="ELQ76447.1"/>
    <property type="molecule type" value="Genomic_DNA"/>
</dbReference>
<evidence type="ECO:0000313" key="9">
    <source>
        <dbReference type="Proteomes" id="UP000011185"/>
    </source>
</evidence>
<dbReference type="SUPFAM" id="SSF88697">
    <property type="entry name" value="PUA domain-like"/>
    <property type="match status" value="1"/>
</dbReference>
<dbReference type="PIRSF" id="PIRSF017190">
    <property type="entry name" value="Rbsml_synth_fac_NIP7"/>
    <property type="match status" value="1"/>
</dbReference>
<gene>
    <name evidence="8" type="ORF">THOM_0556</name>
</gene>
<comment type="subunit">
    <text evidence="6">Interacts with pre-ribosome complex.</text>
</comment>
<dbReference type="GO" id="GO:0005730">
    <property type="term" value="C:nucleolus"/>
    <property type="evidence" value="ECO:0007669"/>
    <property type="project" value="UniProtKB-SubCell"/>
</dbReference>
<name>L7K055_TRAHO</name>